<feature type="transmembrane region" description="Helical" evidence="1">
    <location>
        <begin position="124"/>
        <end position="141"/>
    </location>
</feature>
<evidence type="ECO:0000256" key="1">
    <source>
        <dbReference type="SAM" id="Phobius"/>
    </source>
</evidence>
<keyword evidence="1" id="KW-1133">Transmembrane helix</keyword>
<evidence type="ECO:0000313" key="2">
    <source>
        <dbReference type="EMBL" id="SHI87906.1"/>
    </source>
</evidence>
<accession>A0A1M6ER59</accession>
<name>A0A1M6ER59_9FIRM</name>
<dbReference type="EMBL" id="FQZS01000010">
    <property type="protein sequence ID" value="SHI87906.1"/>
    <property type="molecule type" value="Genomic_DNA"/>
</dbReference>
<dbReference type="AlphaFoldDB" id="A0A1M6ER59"/>
<keyword evidence="1" id="KW-0812">Transmembrane</keyword>
<sequence>MLILTVTCFFRIQRPPTWKTRPFEVLARMVILRFLAPNWCVDAYILFVPTANPEASDFDLMEFLSPAVSTSVTPPSCTALMDCFHFFPSGPFSVRNRSTVDSRTASAIAALMPFLSMSASCRSLFISLLVSPSSLMLYIYIPFRLSREKRRGLDATEKPVRAAVVVSTAPISTFPSASNSKNRIAALYRFR</sequence>
<proteinExistence type="predicted"/>
<keyword evidence="3" id="KW-1185">Reference proteome</keyword>
<keyword evidence="1" id="KW-0472">Membrane</keyword>
<gene>
    <name evidence="2" type="ORF">SAMN02745176_01651</name>
</gene>
<dbReference type="Proteomes" id="UP000184442">
    <property type="component" value="Unassembled WGS sequence"/>
</dbReference>
<dbReference type="STRING" id="1122184.SAMN02745176_01651"/>
<reference evidence="2 3" key="1">
    <citation type="submission" date="2016-11" db="EMBL/GenBank/DDBJ databases">
        <authorList>
            <person name="Jaros S."/>
            <person name="Januszkiewicz K."/>
            <person name="Wedrychowicz H."/>
        </authorList>
    </citation>
    <scope>NUCLEOTIDE SEQUENCE [LARGE SCALE GENOMIC DNA]</scope>
    <source>
        <strain evidence="2 3">DSM 19022</strain>
    </source>
</reference>
<protein>
    <submittedName>
        <fullName evidence="2">Uncharacterized protein</fullName>
    </submittedName>
</protein>
<evidence type="ECO:0000313" key="3">
    <source>
        <dbReference type="Proteomes" id="UP000184442"/>
    </source>
</evidence>
<organism evidence="2 3">
    <name type="scientific">Lutispora thermophila DSM 19022</name>
    <dbReference type="NCBI Taxonomy" id="1122184"/>
    <lineage>
        <taxon>Bacteria</taxon>
        <taxon>Bacillati</taxon>
        <taxon>Bacillota</taxon>
        <taxon>Clostridia</taxon>
        <taxon>Lutisporales</taxon>
        <taxon>Lutisporaceae</taxon>
        <taxon>Lutispora</taxon>
    </lineage>
</organism>